<organism evidence="1">
    <name type="scientific">hydrocarbon metagenome</name>
    <dbReference type="NCBI Taxonomy" id="938273"/>
    <lineage>
        <taxon>unclassified sequences</taxon>
        <taxon>metagenomes</taxon>
        <taxon>ecological metagenomes</taxon>
    </lineage>
</organism>
<sequence length="40" mass="4780">MGYFHSMHKGEVSLKEDSNMRVYYFKIPGFLRSILLKIWG</sequence>
<reference evidence="1" key="1">
    <citation type="journal article" date="2015" name="Proc. Natl. Acad. Sci. U.S.A.">
        <title>Networks of energetic and metabolic interactions define dynamics in microbial communities.</title>
        <authorList>
            <person name="Embree M."/>
            <person name="Liu J.K."/>
            <person name="Al-Bassam M.M."/>
            <person name="Zengler K."/>
        </authorList>
    </citation>
    <scope>NUCLEOTIDE SEQUENCE</scope>
</reference>
<proteinExistence type="predicted"/>
<dbReference type="EMBL" id="LNQE01001864">
    <property type="protein sequence ID" value="KUG03973.1"/>
    <property type="molecule type" value="Genomic_DNA"/>
</dbReference>
<protein>
    <submittedName>
        <fullName evidence="1">Uncharacterized protein</fullName>
    </submittedName>
</protein>
<evidence type="ECO:0000313" key="1">
    <source>
        <dbReference type="EMBL" id="KUG03973.1"/>
    </source>
</evidence>
<comment type="caution">
    <text evidence="1">The sequence shown here is derived from an EMBL/GenBank/DDBJ whole genome shotgun (WGS) entry which is preliminary data.</text>
</comment>
<accession>A0A0W8E5T4</accession>
<dbReference type="AlphaFoldDB" id="A0A0W8E5T4"/>
<gene>
    <name evidence="1" type="ORF">ASZ90_018636</name>
</gene>
<name>A0A0W8E5T4_9ZZZZ</name>